<proteinExistence type="predicted"/>
<dbReference type="SUPFAM" id="SSF51197">
    <property type="entry name" value="Clavaminate synthase-like"/>
    <property type="match status" value="1"/>
</dbReference>
<dbReference type="InterPro" id="IPR012668">
    <property type="entry name" value="CHP02466"/>
</dbReference>
<reference evidence="1" key="1">
    <citation type="submission" date="2021-02" db="EMBL/GenBank/DDBJ databases">
        <authorList>
            <person name="Dougan E. K."/>
            <person name="Rhodes N."/>
            <person name="Thang M."/>
            <person name="Chan C."/>
        </authorList>
    </citation>
    <scope>NUCLEOTIDE SEQUENCE</scope>
</reference>
<comment type="caution">
    <text evidence="1">The sequence shown here is derived from an EMBL/GenBank/DDBJ whole genome shotgun (WGS) entry which is preliminary data.</text>
</comment>
<organism evidence="1 2">
    <name type="scientific">Polarella glacialis</name>
    <name type="common">Dinoflagellate</name>
    <dbReference type="NCBI Taxonomy" id="89957"/>
    <lineage>
        <taxon>Eukaryota</taxon>
        <taxon>Sar</taxon>
        <taxon>Alveolata</taxon>
        <taxon>Dinophyceae</taxon>
        <taxon>Suessiales</taxon>
        <taxon>Suessiaceae</taxon>
        <taxon>Polarella</taxon>
    </lineage>
</organism>
<accession>A0A813IDS0</accession>
<dbReference type="Pfam" id="PF13759">
    <property type="entry name" value="2OG-FeII_Oxy_5"/>
    <property type="match status" value="1"/>
</dbReference>
<protein>
    <recommendedName>
        <fullName evidence="3">Fe2OG dioxygenase domain-containing protein</fullName>
    </recommendedName>
</protein>
<evidence type="ECO:0000313" key="2">
    <source>
        <dbReference type="Proteomes" id="UP000626109"/>
    </source>
</evidence>
<evidence type="ECO:0008006" key="3">
    <source>
        <dbReference type="Google" id="ProtNLM"/>
    </source>
</evidence>
<dbReference type="EMBL" id="CAJNNW010009449">
    <property type="protein sequence ID" value="CAE8650959.1"/>
    <property type="molecule type" value="Genomic_DNA"/>
</dbReference>
<gene>
    <name evidence="1" type="ORF">PGLA2088_LOCUS8720</name>
</gene>
<dbReference type="Gene3D" id="2.60.120.620">
    <property type="entry name" value="q2cbj1_9rhob like domain"/>
    <property type="match status" value="1"/>
</dbReference>
<evidence type="ECO:0000313" key="1">
    <source>
        <dbReference type="EMBL" id="CAE8650959.1"/>
    </source>
</evidence>
<dbReference type="AlphaFoldDB" id="A0A813IDS0"/>
<dbReference type="NCBIfam" id="TIGR02466">
    <property type="entry name" value="TIGR02466 family protein"/>
    <property type="match status" value="1"/>
</dbReference>
<sequence>MARASNARRSLLQTAAVLAAAWALVPEICCFSVASRSARVALRASEGEPGQLPDRGELDALRTSCMLEGRSFPSGVVPSFATPVYKKRLLFEEDEILKLNAAIIKESERLRESDEDGKKWSEINYAGGYTSYGGLRSLNRVSPIFAELEDLLSSHMNKFKKQLELEGNGEMSLRDCWVNMMGSGTTHVMHQHPSATISGTYYVQTPKGSPGLTFEDPRPERSAARSRRSLVEFPVQAGDVVLFESWMRHKVSRFEGEGERISVSFNYYEAGA</sequence>
<dbReference type="Proteomes" id="UP000626109">
    <property type="component" value="Unassembled WGS sequence"/>
</dbReference>
<name>A0A813IDS0_POLGL</name>